<dbReference type="Gramene" id="ONK70917">
    <property type="protein sequence ID" value="ONK70917"/>
    <property type="gene ID" value="A4U43_C04F2850"/>
</dbReference>
<feature type="region of interest" description="Disordered" evidence="1">
    <location>
        <begin position="184"/>
        <end position="228"/>
    </location>
</feature>
<dbReference type="Proteomes" id="UP000243459">
    <property type="component" value="Chromosome 4"/>
</dbReference>
<evidence type="ECO:0000256" key="1">
    <source>
        <dbReference type="SAM" id="MobiDB-lite"/>
    </source>
</evidence>
<dbReference type="PANTHER" id="PTHR34567:SF3">
    <property type="entry name" value="FK506-BINDING-LIKE PROTEIN"/>
    <property type="match status" value="1"/>
</dbReference>
<gene>
    <name evidence="2" type="ORF">A4U43_C04F2850</name>
</gene>
<dbReference type="PANTHER" id="PTHR34567">
    <property type="entry name" value="FK506-BINDING-LIKE PROTEIN"/>
    <property type="match status" value="1"/>
</dbReference>
<dbReference type="EMBL" id="CM007384">
    <property type="protein sequence ID" value="ONK70917.1"/>
    <property type="molecule type" value="Genomic_DNA"/>
</dbReference>
<reference evidence="3" key="1">
    <citation type="journal article" date="2017" name="Nat. Commun.">
        <title>The asparagus genome sheds light on the origin and evolution of a young Y chromosome.</title>
        <authorList>
            <person name="Harkess A."/>
            <person name="Zhou J."/>
            <person name="Xu C."/>
            <person name="Bowers J.E."/>
            <person name="Van der Hulst R."/>
            <person name="Ayyampalayam S."/>
            <person name="Mercati F."/>
            <person name="Riccardi P."/>
            <person name="McKain M.R."/>
            <person name="Kakrana A."/>
            <person name="Tang H."/>
            <person name="Ray J."/>
            <person name="Groenendijk J."/>
            <person name="Arikit S."/>
            <person name="Mathioni S.M."/>
            <person name="Nakano M."/>
            <person name="Shan H."/>
            <person name="Telgmann-Rauber A."/>
            <person name="Kanno A."/>
            <person name="Yue Z."/>
            <person name="Chen H."/>
            <person name="Li W."/>
            <person name="Chen Y."/>
            <person name="Xu X."/>
            <person name="Zhang Y."/>
            <person name="Luo S."/>
            <person name="Chen H."/>
            <person name="Gao J."/>
            <person name="Mao Z."/>
            <person name="Pires J.C."/>
            <person name="Luo M."/>
            <person name="Kudrna D."/>
            <person name="Wing R.A."/>
            <person name="Meyers B.C."/>
            <person name="Yi K."/>
            <person name="Kong H."/>
            <person name="Lavrijsen P."/>
            <person name="Sunseri F."/>
            <person name="Falavigna A."/>
            <person name="Ye Y."/>
            <person name="Leebens-Mack J.H."/>
            <person name="Chen G."/>
        </authorList>
    </citation>
    <scope>NUCLEOTIDE SEQUENCE [LARGE SCALE GENOMIC DNA]</scope>
    <source>
        <strain evidence="3">cv. DH0086</strain>
    </source>
</reference>
<evidence type="ECO:0000313" key="3">
    <source>
        <dbReference type="Proteomes" id="UP000243459"/>
    </source>
</evidence>
<dbReference type="OMA" id="HNCRERY"/>
<proteinExistence type="predicted"/>
<organism evidence="2 3">
    <name type="scientific">Asparagus officinalis</name>
    <name type="common">Garden asparagus</name>
    <dbReference type="NCBI Taxonomy" id="4686"/>
    <lineage>
        <taxon>Eukaryota</taxon>
        <taxon>Viridiplantae</taxon>
        <taxon>Streptophyta</taxon>
        <taxon>Embryophyta</taxon>
        <taxon>Tracheophyta</taxon>
        <taxon>Spermatophyta</taxon>
        <taxon>Magnoliopsida</taxon>
        <taxon>Liliopsida</taxon>
        <taxon>Asparagales</taxon>
        <taxon>Asparagaceae</taxon>
        <taxon>Asparagoideae</taxon>
        <taxon>Asparagus</taxon>
    </lineage>
</organism>
<protein>
    <submittedName>
        <fullName evidence="2">Uncharacterized protein</fullName>
    </submittedName>
</protein>
<sequence length="228" mass="25943">MAEGWKGSGRSFARRERALGPSWEKTFCTSICHVSWERICAAKVMISGYNNIAEWNDSGALEAFTNAKARYWAEISGLSNDIPLPDPNMYIEKIEYNSIIDPELVADLYKQPQPPPPEGNKYEDLSYEAFLNANLSNLPVKATGWGDDEEEDTTKHHSNWDALVEKPLPDTGWADNKKLESFENDGGDIAWSGPSYDNSWQKQRKFVSRSRGGRRKSMEQWKPKAYIK</sequence>
<name>A0A5P1F0H6_ASPOF</name>
<feature type="compositionally biased region" description="Basic residues" evidence="1">
    <location>
        <begin position="202"/>
        <end position="215"/>
    </location>
</feature>
<evidence type="ECO:0000313" key="2">
    <source>
        <dbReference type="EMBL" id="ONK70917.1"/>
    </source>
</evidence>
<dbReference type="OrthoDB" id="1899291at2759"/>
<dbReference type="AlphaFoldDB" id="A0A5P1F0H6"/>
<accession>A0A5P1F0H6</accession>
<keyword evidence="3" id="KW-1185">Reference proteome</keyword>